<dbReference type="AlphaFoldDB" id="A0A5N7DFY5"/>
<dbReference type="SUPFAM" id="SSF52309">
    <property type="entry name" value="N-(deoxy)ribosyltransferase-like"/>
    <property type="match status" value="1"/>
</dbReference>
<sequence length="499" mass="54536">MSKTQVTFSKIVDLLTLPERFIVDVAETFGQGFVDFVNGKTCRAISEISIPGVHAIILECIGTPAFQSVFHTIQQEITDFLKYPVIREGWHFLNTPVSDILVIGEVMKEVNKGETWIFNNVVPWFARRKIQDCIQDGMKNPSDDPLFFILGIGLNMVQHPTILDMLLAIPGVGELAETIKASEFAVKAAKVAAASADGAESIAKAVEASEKAATFADAAKGTEYEAAAAEHAAKARKAVGDTHYKGKEPAEGHRAEGGSKLHEDATAIEGPHVPDEGAKIVEDAGLKAANQAELDEALKNTWSENDLASQAQCKRAPGLKCLKNWGKPQYKVFDNVPTLQDLSANIREYGKVKKGDSLFYSSLDGQNGVTLSTQHYKRYIQKSTQRQGFAIDRATDKKWSRAQMGKMNTPAMVDRFGRRLSQAFAENAQGDVYFFTRSGLDGTAFPANSVWGGWEYPALTRNPRVTKIIQVDPFMEGDLGHTIWTPDKGPSPNAPKSGS</sequence>
<dbReference type="RefSeq" id="XP_031942262.1">
    <property type="nucleotide sequence ID" value="XM_032087062.1"/>
</dbReference>
<accession>A0A5N7DFY5</accession>
<dbReference type="EMBL" id="ML736764">
    <property type="protein sequence ID" value="KAE8404943.1"/>
    <property type="molecule type" value="Genomic_DNA"/>
</dbReference>
<protein>
    <submittedName>
        <fullName evidence="2">Uncharacterized protein</fullName>
    </submittedName>
</protein>
<evidence type="ECO:0000313" key="3">
    <source>
        <dbReference type="Proteomes" id="UP000325579"/>
    </source>
</evidence>
<reference evidence="2 3" key="1">
    <citation type="submission" date="2019-04" db="EMBL/GenBank/DDBJ databases">
        <authorList>
            <consortium name="DOE Joint Genome Institute"/>
            <person name="Mondo S."/>
            <person name="Kjaerbolling I."/>
            <person name="Vesth T."/>
            <person name="Frisvad J.C."/>
            <person name="Nybo J.L."/>
            <person name="Theobald S."/>
            <person name="Kildgaard S."/>
            <person name="Isbrandt T."/>
            <person name="Kuo A."/>
            <person name="Sato A."/>
            <person name="Lyhne E.K."/>
            <person name="Kogle M.E."/>
            <person name="Wiebenga A."/>
            <person name="Kun R.S."/>
            <person name="Lubbers R.J."/>
            <person name="Makela M.R."/>
            <person name="Barry K."/>
            <person name="Chovatia M."/>
            <person name="Clum A."/>
            <person name="Daum C."/>
            <person name="Haridas S."/>
            <person name="He G."/>
            <person name="LaButti K."/>
            <person name="Lipzen A."/>
            <person name="Riley R."/>
            <person name="Salamov A."/>
            <person name="Simmons B.A."/>
            <person name="Magnuson J.K."/>
            <person name="Henrissat B."/>
            <person name="Mortensen U.H."/>
            <person name="Larsen T.O."/>
            <person name="Devries R.P."/>
            <person name="Grigoriev I.V."/>
            <person name="Machida M."/>
            <person name="Baker S.E."/>
            <person name="Andersen M.R."/>
            <person name="Cantor M.N."/>
            <person name="Hua S.X."/>
        </authorList>
    </citation>
    <scope>NUCLEOTIDE SEQUENCE [LARGE SCALE GENOMIC DNA]</scope>
    <source>
        <strain evidence="2 3">CBS 119388</strain>
    </source>
</reference>
<name>A0A5N7DFY5_9EURO</name>
<organism evidence="2 3">
    <name type="scientific">Aspergillus pseudonomiae</name>
    <dbReference type="NCBI Taxonomy" id="1506151"/>
    <lineage>
        <taxon>Eukaryota</taxon>
        <taxon>Fungi</taxon>
        <taxon>Dikarya</taxon>
        <taxon>Ascomycota</taxon>
        <taxon>Pezizomycotina</taxon>
        <taxon>Eurotiomycetes</taxon>
        <taxon>Eurotiomycetidae</taxon>
        <taxon>Eurotiales</taxon>
        <taxon>Aspergillaceae</taxon>
        <taxon>Aspergillus</taxon>
        <taxon>Aspergillus subgen. Circumdati</taxon>
    </lineage>
</organism>
<dbReference type="Proteomes" id="UP000325579">
    <property type="component" value="Unassembled WGS sequence"/>
</dbReference>
<feature type="region of interest" description="Disordered" evidence="1">
    <location>
        <begin position="480"/>
        <end position="499"/>
    </location>
</feature>
<keyword evidence="3" id="KW-1185">Reference proteome</keyword>
<dbReference type="OrthoDB" id="73875at2759"/>
<gene>
    <name evidence="2" type="ORF">BDV37DRAFT_282472</name>
</gene>
<evidence type="ECO:0000313" key="2">
    <source>
        <dbReference type="EMBL" id="KAE8404943.1"/>
    </source>
</evidence>
<proteinExistence type="predicted"/>
<evidence type="ECO:0000256" key="1">
    <source>
        <dbReference type="SAM" id="MobiDB-lite"/>
    </source>
</evidence>
<dbReference type="GeneID" id="43671753"/>